<dbReference type="PANTHER" id="PTHR10117:SF54">
    <property type="entry name" value="TRANSIENT RECEPTOR POTENTIAL-GAMMA PROTEIN"/>
    <property type="match status" value="1"/>
</dbReference>
<dbReference type="InterPro" id="IPR002153">
    <property type="entry name" value="TRPC_channel"/>
</dbReference>
<reference evidence="6" key="1">
    <citation type="submission" date="2025-08" db="UniProtKB">
        <authorList>
            <consortium name="RefSeq"/>
        </authorList>
    </citation>
    <scope>IDENTIFICATION</scope>
    <source>
        <strain evidence="6">USDA-PBARC FA_bdor</strain>
        <tissue evidence="6">Whole organism</tissue>
    </source>
</reference>
<organism evidence="5 6">
    <name type="scientific">Fopius arisanus</name>
    <dbReference type="NCBI Taxonomy" id="64838"/>
    <lineage>
        <taxon>Eukaryota</taxon>
        <taxon>Metazoa</taxon>
        <taxon>Ecdysozoa</taxon>
        <taxon>Arthropoda</taxon>
        <taxon>Hexapoda</taxon>
        <taxon>Insecta</taxon>
        <taxon>Pterygota</taxon>
        <taxon>Neoptera</taxon>
        <taxon>Endopterygota</taxon>
        <taxon>Hymenoptera</taxon>
        <taxon>Apocrita</taxon>
        <taxon>Ichneumonoidea</taxon>
        <taxon>Braconidae</taxon>
        <taxon>Opiinae</taxon>
        <taxon>Fopius</taxon>
    </lineage>
</organism>
<keyword evidence="1" id="KW-0813">Transport</keyword>
<keyword evidence="4" id="KW-1133">Transmembrane helix</keyword>
<feature type="transmembrane region" description="Helical" evidence="4">
    <location>
        <begin position="101"/>
        <end position="119"/>
    </location>
</feature>
<feature type="transmembrane region" description="Helical" evidence="4">
    <location>
        <begin position="319"/>
        <end position="337"/>
    </location>
</feature>
<dbReference type="AlphaFoldDB" id="A0A9R1UAD7"/>
<keyword evidence="4" id="KW-0472">Membrane</keyword>
<name>A0A9R1UAD7_9HYME</name>
<evidence type="ECO:0000313" key="6">
    <source>
        <dbReference type="RefSeq" id="XP_011314876.1"/>
    </source>
</evidence>
<keyword evidence="5" id="KW-1185">Reference proteome</keyword>
<dbReference type="GO" id="GO:0034703">
    <property type="term" value="C:cation channel complex"/>
    <property type="evidence" value="ECO:0007669"/>
    <property type="project" value="TreeGrafter"/>
</dbReference>
<feature type="transmembrane region" description="Helical" evidence="4">
    <location>
        <begin position="6"/>
        <end position="23"/>
    </location>
</feature>
<dbReference type="Proteomes" id="UP000694866">
    <property type="component" value="Unplaced"/>
</dbReference>
<evidence type="ECO:0000256" key="4">
    <source>
        <dbReference type="SAM" id="Phobius"/>
    </source>
</evidence>
<dbReference type="GeneID" id="105273882"/>
<sequence>MNSTFMVMSPILAGELLFFAIFGQTTHEHFRVVKKSQQSSFTTVFFKLAFGIYMLVSVVVLINLLIAMMSDTYQRIQAQSDIEWKYGLSKLFRNMHRTTTAPSPLNLITTWMTFLWKLCRKRTAKKHRPSLIHLMSLHRSSRLSPRTKVGAKWLSKIKRTQVGHTDRVAMSVGHLSPLGSQLSFSNALRIDTVVDWDESSKRLPPSSPNNSPGDNKSALLRYHDVIANPIDVTENLFFAIFGQKDTDDFTFARNLQPTWTIYLFKVSFSLYMLVSVIVLINLLIAMMSDTYQSIQSQSDIEWKYGLSKLIRKMQKTRTAPSPLNLITTWVTYVVRVCKKRRGKRKRVSVMEGFAGSQPSGKRVSRDKLLSIEGQKSTVGFSRLQSPVGSQLSFKTMPSIDSVVDWDIVRKKYRMRFGDLVEKPSGLDTTGAGELM</sequence>
<dbReference type="PRINTS" id="PR01097">
    <property type="entry name" value="TRNSRECEPTRP"/>
</dbReference>
<dbReference type="GO" id="GO:0015279">
    <property type="term" value="F:store-operated calcium channel activity"/>
    <property type="evidence" value="ECO:0007669"/>
    <property type="project" value="TreeGrafter"/>
</dbReference>
<evidence type="ECO:0008006" key="7">
    <source>
        <dbReference type="Google" id="ProtNLM"/>
    </source>
</evidence>
<evidence type="ECO:0000256" key="3">
    <source>
        <dbReference type="ARBA" id="ARBA00023303"/>
    </source>
</evidence>
<feature type="transmembrane region" description="Helical" evidence="4">
    <location>
        <begin position="44"/>
        <end position="66"/>
    </location>
</feature>
<proteinExistence type="predicted"/>
<protein>
    <recommendedName>
        <fullName evidence="7">Ion transport domain-containing protein</fullName>
    </recommendedName>
</protein>
<evidence type="ECO:0000256" key="1">
    <source>
        <dbReference type="ARBA" id="ARBA00022448"/>
    </source>
</evidence>
<evidence type="ECO:0000313" key="5">
    <source>
        <dbReference type="Proteomes" id="UP000694866"/>
    </source>
</evidence>
<dbReference type="GO" id="GO:0051480">
    <property type="term" value="P:regulation of cytosolic calcium ion concentration"/>
    <property type="evidence" value="ECO:0007669"/>
    <property type="project" value="TreeGrafter"/>
</dbReference>
<keyword evidence="4" id="KW-0812">Transmembrane</keyword>
<accession>A0A9R1UAD7</accession>
<dbReference type="OrthoDB" id="195446at2759"/>
<gene>
    <name evidence="6" type="primary">LOC105273882</name>
</gene>
<dbReference type="PANTHER" id="PTHR10117">
    <property type="entry name" value="TRANSIENT RECEPTOR POTENTIAL CHANNEL"/>
    <property type="match status" value="1"/>
</dbReference>
<feature type="transmembrane region" description="Helical" evidence="4">
    <location>
        <begin position="262"/>
        <end position="284"/>
    </location>
</feature>
<keyword evidence="2" id="KW-0406">Ion transport</keyword>
<dbReference type="GO" id="GO:0070679">
    <property type="term" value="F:inositol 1,4,5 trisphosphate binding"/>
    <property type="evidence" value="ECO:0007669"/>
    <property type="project" value="TreeGrafter"/>
</dbReference>
<dbReference type="RefSeq" id="XP_011314876.1">
    <property type="nucleotide sequence ID" value="XM_011316574.1"/>
</dbReference>
<keyword evidence="3" id="KW-0407">Ion channel</keyword>
<evidence type="ECO:0000256" key="2">
    <source>
        <dbReference type="ARBA" id="ARBA00023065"/>
    </source>
</evidence>
<dbReference type="GO" id="GO:0005886">
    <property type="term" value="C:plasma membrane"/>
    <property type="evidence" value="ECO:0007669"/>
    <property type="project" value="TreeGrafter"/>
</dbReference>
<dbReference type="KEGG" id="fas:105273882"/>